<comment type="caution">
    <text evidence="3">The sequence shown here is derived from an EMBL/GenBank/DDBJ whole genome shotgun (WGS) entry which is preliminary data.</text>
</comment>
<feature type="transmembrane region" description="Helical" evidence="2">
    <location>
        <begin position="62"/>
        <end position="83"/>
    </location>
</feature>
<gene>
    <name evidence="3" type="ORF">ITI46_06415</name>
</gene>
<keyword evidence="4" id="KW-1185">Reference proteome</keyword>
<dbReference type="PANTHER" id="PTHR30354:SF25">
    <property type="entry name" value="INNER MEMBRANE PERMEASE YGBN"/>
    <property type="match status" value="1"/>
</dbReference>
<organism evidence="3 4">
    <name type="scientific">Streptomyces oryzae</name>
    <dbReference type="NCBI Taxonomy" id="1434886"/>
    <lineage>
        <taxon>Bacteria</taxon>
        <taxon>Bacillati</taxon>
        <taxon>Actinomycetota</taxon>
        <taxon>Actinomycetes</taxon>
        <taxon>Kitasatosporales</taxon>
        <taxon>Streptomycetaceae</taxon>
        <taxon>Streptomyces</taxon>
    </lineage>
</organism>
<dbReference type="Proteomes" id="UP001519064">
    <property type="component" value="Unassembled WGS sequence"/>
</dbReference>
<dbReference type="EMBL" id="JADKMA010000020">
    <property type="protein sequence ID" value="MBO8191327.1"/>
    <property type="molecule type" value="Genomic_DNA"/>
</dbReference>
<feature type="transmembrane region" description="Helical" evidence="2">
    <location>
        <begin position="178"/>
        <end position="197"/>
    </location>
</feature>
<dbReference type="PANTHER" id="PTHR30354">
    <property type="entry name" value="GNT FAMILY GLUCONATE TRANSPORTER"/>
    <property type="match status" value="1"/>
</dbReference>
<reference evidence="3 4" key="1">
    <citation type="submission" date="2020-11" db="EMBL/GenBank/DDBJ databases">
        <title>Streptomyces spirodelae sp. nov., isolated from duckweed.</title>
        <authorList>
            <person name="Saimee Y."/>
            <person name="Duangmal K."/>
        </authorList>
    </citation>
    <scope>NUCLEOTIDE SEQUENCE [LARGE SCALE GENOMIC DNA]</scope>
    <source>
        <strain evidence="3 4">S16-07</strain>
    </source>
</reference>
<sequence length="485" mass="49444">MSAATLLLIAAGGIAVLLMMVIKFKINAFIALLMVSIGVALAAGVPAGELVDTIQEGMGQTLGYIAIIIALGAMVGRMIEMSGGARSFAHSLIDRFGERRTPLALTVAGFVLGIPIFFDVGLIILMPIVVGVARVSRKPILLYALPLAGAMLTVHALLPPHPGPVALAGLIGADQGMMLLFGLPIAAVVTVLGFLLARRMTRREYPMDPELYERVYGGTTAPDVDGSGGTSTPATDGGKAESGGGGTAVLAPAVGETQQAERPPSFGMILTMVLTPIVLIMCGSVASTTLADGSPVRTVLGVLGAPMTALLIAVVLCAYFLGVRRGWSATRIEEVLGSALPPVALVILVSGAGGIFGKVLVKTGIGDAVSEVLQASGLPLLTLAFLMTLVLRAAQGSATVALVTVGGVLAPLLKDVDLSSPRLALVALAMGGGALALSHINDSGFWMFTKLVGLNVATALRTWTVLTTGMGLSAFALAAAVWPLV</sequence>
<feature type="transmembrane region" description="Helical" evidence="2">
    <location>
        <begin position="298"/>
        <end position="323"/>
    </location>
</feature>
<feature type="transmembrane region" description="Helical" evidence="2">
    <location>
        <begin position="335"/>
        <end position="357"/>
    </location>
</feature>
<feature type="transmembrane region" description="Helical" evidence="2">
    <location>
        <begin position="5"/>
        <end position="22"/>
    </location>
</feature>
<proteinExistence type="predicted"/>
<evidence type="ECO:0000313" key="3">
    <source>
        <dbReference type="EMBL" id="MBO8191327.1"/>
    </source>
</evidence>
<feature type="transmembrane region" description="Helical" evidence="2">
    <location>
        <begin position="103"/>
        <end position="133"/>
    </location>
</feature>
<feature type="transmembrane region" description="Helical" evidence="2">
    <location>
        <begin position="460"/>
        <end position="482"/>
    </location>
</feature>
<feature type="transmembrane region" description="Helical" evidence="2">
    <location>
        <begin position="140"/>
        <end position="158"/>
    </location>
</feature>
<dbReference type="Pfam" id="PF02447">
    <property type="entry name" value="GntP_permease"/>
    <property type="match status" value="2"/>
</dbReference>
<feature type="transmembrane region" description="Helical" evidence="2">
    <location>
        <begin position="377"/>
        <end position="410"/>
    </location>
</feature>
<dbReference type="RefSeq" id="WP_209238419.1">
    <property type="nucleotide sequence ID" value="NZ_JADKMA010000020.1"/>
</dbReference>
<evidence type="ECO:0000256" key="1">
    <source>
        <dbReference type="SAM" id="MobiDB-lite"/>
    </source>
</evidence>
<feature type="transmembrane region" description="Helical" evidence="2">
    <location>
        <begin position="422"/>
        <end position="440"/>
    </location>
</feature>
<dbReference type="InterPro" id="IPR003474">
    <property type="entry name" value="Glcn_transporter"/>
</dbReference>
<accession>A0ABS3X7I6</accession>
<feature type="region of interest" description="Disordered" evidence="1">
    <location>
        <begin position="219"/>
        <end position="248"/>
    </location>
</feature>
<dbReference type="PIRSF" id="PIRSF002746">
    <property type="entry name" value="Gluconate_transporter"/>
    <property type="match status" value="1"/>
</dbReference>
<keyword evidence="2" id="KW-1133">Transmembrane helix</keyword>
<evidence type="ECO:0000256" key="2">
    <source>
        <dbReference type="SAM" id="Phobius"/>
    </source>
</evidence>
<evidence type="ECO:0000313" key="4">
    <source>
        <dbReference type="Proteomes" id="UP001519064"/>
    </source>
</evidence>
<keyword evidence="2" id="KW-0812">Transmembrane</keyword>
<feature type="transmembrane region" description="Helical" evidence="2">
    <location>
        <begin position="266"/>
        <end position="286"/>
    </location>
</feature>
<keyword evidence="2" id="KW-0472">Membrane</keyword>
<feature type="transmembrane region" description="Helical" evidence="2">
    <location>
        <begin position="28"/>
        <end position="50"/>
    </location>
</feature>
<name>A0ABS3X7I6_9ACTN</name>
<protein>
    <submittedName>
        <fullName evidence="3">Transporter</fullName>
    </submittedName>
</protein>